<organism evidence="1 2">
    <name type="scientific">Hondaea fermentalgiana</name>
    <dbReference type="NCBI Taxonomy" id="2315210"/>
    <lineage>
        <taxon>Eukaryota</taxon>
        <taxon>Sar</taxon>
        <taxon>Stramenopiles</taxon>
        <taxon>Bigyra</taxon>
        <taxon>Labyrinthulomycetes</taxon>
        <taxon>Thraustochytrida</taxon>
        <taxon>Thraustochytriidae</taxon>
        <taxon>Hondaea</taxon>
    </lineage>
</organism>
<dbReference type="AlphaFoldDB" id="A0A2R5GS55"/>
<sequence length="73" mass="8145">MSSLVDLGRVIKRVVSGICVGAEFQESFDCVATSSLGGHMKRGLAFWSSRFDMCTQTYETPYRFGMIPNRGKM</sequence>
<keyword evidence="2" id="KW-1185">Reference proteome</keyword>
<accession>A0A2R5GS55</accession>
<proteinExistence type="predicted"/>
<dbReference type="EMBL" id="BEYU01000092">
    <property type="protein sequence ID" value="GBG31181.1"/>
    <property type="molecule type" value="Genomic_DNA"/>
</dbReference>
<evidence type="ECO:0000313" key="2">
    <source>
        <dbReference type="Proteomes" id="UP000241890"/>
    </source>
</evidence>
<comment type="caution">
    <text evidence="1">The sequence shown here is derived from an EMBL/GenBank/DDBJ whole genome shotgun (WGS) entry which is preliminary data.</text>
</comment>
<gene>
    <name evidence="1" type="ORF">FCC1311_074022</name>
</gene>
<evidence type="ECO:0000313" key="1">
    <source>
        <dbReference type="EMBL" id="GBG31181.1"/>
    </source>
</evidence>
<dbReference type="Proteomes" id="UP000241890">
    <property type="component" value="Unassembled WGS sequence"/>
</dbReference>
<reference evidence="1 2" key="1">
    <citation type="submission" date="2017-12" db="EMBL/GenBank/DDBJ databases">
        <title>Sequencing, de novo assembly and annotation of complete genome of a new Thraustochytrid species, strain FCC1311.</title>
        <authorList>
            <person name="Sedici K."/>
            <person name="Godart F."/>
            <person name="Aiese Cigliano R."/>
            <person name="Sanseverino W."/>
            <person name="Barakat M."/>
            <person name="Ortet P."/>
            <person name="Marechal E."/>
            <person name="Cagnac O."/>
            <person name="Amato A."/>
        </authorList>
    </citation>
    <scope>NUCLEOTIDE SEQUENCE [LARGE SCALE GENOMIC DNA]</scope>
</reference>
<name>A0A2R5GS55_9STRA</name>
<protein>
    <submittedName>
        <fullName evidence="1">Uncharacterized protein</fullName>
    </submittedName>
</protein>
<dbReference type="InParanoid" id="A0A2R5GS55"/>